<feature type="non-terminal residue" evidence="1">
    <location>
        <position position="184"/>
    </location>
</feature>
<keyword evidence="2" id="KW-1185">Reference proteome</keyword>
<dbReference type="EMBL" id="CAXKWB010002053">
    <property type="protein sequence ID" value="CAL4066091.1"/>
    <property type="molecule type" value="Genomic_DNA"/>
</dbReference>
<sequence length="184" mass="20894">MDDDEKDGKEYRWESGYEKTWEAIQEDDSGRLEASITEMIQRAKRRRLMEREASVRLGIMRHIFIVLDLSHPMSMQDMKPTRQLCVLKVNTKIGGTMLDATFYGDLTINPAQYERNRRFGHLVHALGRATSGAKLPSAGLCLNASKAESHLDSATISPHARGPRRHDLRTSRGVHIFFAGLRIC</sequence>
<comment type="caution">
    <text evidence="1">The sequence shown here is derived from an EMBL/GenBank/DDBJ whole genome shotgun (WGS) entry which is preliminary data.</text>
</comment>
<dbReference type="GO" id="GO:0006357">
    <property type="term" value="P:regulation of transcription by RNA polymerase II"/>
    <property type="evidence" value="ECO:0007669"/>
    <property type="project" value="TreeGrafter"/>
</dbReference>
<dbReference type="GO" id="GO:0006289">
    <property type="term" value="P:nucleotide-excision repair"/>
    <property type="evidence" value="ECO:0007669"/>
    <property type="project" value="TreeGrafter"/>
</dbReference>
<dbReference type="Proteomes" id="UP001497623">
    <property type="component" value="Unassembled WGS sequence"/>
</dbReference>
<gene>
    <name evidence="1" type="ORF">MNOR_LOCUS5338</name>
</gene>
<dbReference type="PANTHER" id="PTHR12695:SF2">
    <property type="entry name" value="GENERAL TRANSCRIPTION FACTOR IIH SUBUNIT 2-RELATED"/>
    <property type="match status" value="1"/>
</dbReference>
<name>A0AAV2Q022_MEGNR</name>
<evidence type="ECO:0000313" key="2">
    <source>
        <dbReference type="Proteomes" id="UP001497623"/>
    </source>
</evidence>
<proteinExistence type="predicted"/>
<reference evidence="1 2" key="1">
    <citation type="submission" date="2024-05" db="EMBL/GenBank/DDBJ databases">
        <authorList>
            <person name="Wallberg A."/>
        </authorList>
    </citation>
    <scope>NUCLEOTIDE SEQUENCE [LARGE SCALE GENOMIC DNA]</scope>
</reference>
<dbReference type="PANTHER" id="PTHR12695">
    <property type="entry name" value="GENERAL TRANSCRIPTION FACTOR IIH SUBUNIT 2"/>
    <property type="match status" value="1"/>
</dbReference>
<organism evidence="1 2">
    <name type="scientific">Meganyctiphanes norvegica</name>
    <name type="common">Northern krill</name>
    <name type="synonym">Thysanopoda norvegica</name>
    <dbReference type="NCBI Taxonomy" id="48144"/>
    <lineage>
        <taxon>Eukaryota</taxon>
        <taxon>Metazoa</taxon>
        <taxon>Ecdysozoa</taxon>
        <taxon>Arthropoda</taxon>
        <taxon>Crustacea</taxon>
        <taxon>Multicrustacea</taxon>
        <taxon>Malacostraca</taxon>
        <taxon>Eumalacostraca</taxon>
        <taxon>Eucarida</taxon>
        <taxon>Euphausiacea</taxon>
        <taxon>Euphausiidae</taxon>
        <taxon>Meganyctiphanes</taxon>
    </lineage>
</organism>
<dbReference type="Gene3D" id="3.40.50.410">
    <property type="entry name" value="von Willebrand factor, type A domain"/>
    <property type="match status" value="1"/>
</dbReference>
<dbReference type="GO" id="GO:0005675">
    <property type="term" value="C:transcription factor TFIIH holo complex"/>
    <property type="evidence" value="ECO:0007669"/>
    <property type="project" value="TreeGrafter"/>
</dbReference>
<dbReference type="InterPro" id="IPR036465">
    <property type="entry name" value="vWFA_dom_sf"/>
</dbReference>
<accession>A0AAV2Q022</accession>
<evidence type="ECO:0000313" key="1">
    <source>
        <dbReference type="EMBL" id="CAL4066091.1"/>
    </source>
</evidence>
<dbReference type="AlphaFoldDB" id="A0AAV2Q022"/>
<protein>
    <submittedName>
        <fullName evidence="1">Uncharacterized protein</fullName>
    </submittedName>
</protein>